<evidence type="ECO:0000313" key="11">
    <source>
        <dbReference type="EMBL" id="QDY75223.1"/>
    </source>
</evidence>
<comment type="cofactor">
    <cofactor evidence="1 6">
        <name>FAD</name>
        <dbReference type="ChEBI" id="CHEBI:57692"/>
    </cofactor>
</comment>
<dbReference type="Pfam" id="PF02770">
    <property type="entry name" value="Acyl-CoA_dh_M"/>
    <property type="match status" value="1"/>
</dbReference>
<dbReference type="EMBL" id="CP042266">
    <property type="protein sequence ID" value="QDY80575.1"/>
    <property type="molecule type" value="Genomic_DNA"/>
</dbReference>
<dbReference type="Pfam" id="PF02771">
    <property type="entry name" value="Acyl-CoA_dh_N"/>
    <property type="match status" value="1"/>
</dbReference>
<name>A0A5B8JCJ9_9ACTN</name>
<feature type="domain" description="Acyl-CoA dehydrogenase/oxidase N-terminal" evidence="10">
    <location>
        <begin position="35"/>
        <end position="128"/>
    </location>
</feature>
<dbReference type="Gene3D" id="1.10.540.10">
    <property type="entry name" value="Acyl-CoA dehydrogenase/oxidase, N-terminal domain"/>
    <property type="match status" value="1"/>
</dbReference>
<dbReference type="Proteomes" id="UP000320580">
    <property type="component" value="Chromosome"/>
</dbReference>
<feature type="domain" description="Acyl-CoA oxidase/dehydrogenase middle" evidence="9">
    <location>
        <begin position="133"/>
        <end position="227"/>
    </location>
</feature>
<dbReference type="KEGG" id="sqz:FQU76_33225"/>
<dbReference type="PANTHER" id="PTHR43884:SF12">
    <property type="entry name" value="ISOVALERYL-COA DEHYDROGENASE, MITOCHONDRIAL-RELATED"/>
    <property type="match status" value="1"/>
</dbReference>
<evidence type="ECO:0000256" key="6">
    <source>
        <dbReference type="RuleBase" id="RU362125"/>
    </source>
</evidence>
<evidence type="ECO:0000259" key="10">
    <source>
        <dbReference type="Pfam" id="PF02771"/>
    </source>
</evidence>
<dbReference type="RefSeq" id="WP_146478535.1">
    <property type="nucleotide sequence ID" value="NZ_CP042266.1"/>
</dbReference>
<proteinExistence type="inferred from homology"/>
<evidence type="ECO:0000313" key="13">
    <source>
        <dbReference type="Proteomes" id="UP000320580"/>
    </source>
</evidence>
<dbReference type="InterPro" id="IPR009075">
    <property type="entry name" value="AcylCo_DH/oxidase_C"/>
</dbReference>
<protein>
    <submittedName>
        <fullName evidence="11">Acyl-CoA dehydrogenase</fullName>
    </submittedName>
</protein>
<gene>
    <name evidence="11" type="ORF">FQU76_00515</name>
    <name evidence="12" type="ORF">FQU76_33225</name>
</gene>
<dbReference type="KEGG" id="sqz:FQU76_00515"/>
<feature type="region of interest" description="Disordered" evidence="7">
    <location>
        <begin position="22"/>
        <end position="43"/>
    </location>
</feature>
<keyword evidence="13" id="KW-1185">Reference proteome</keyword>
<dbReference type="SUPFAM" id="SSF47203">
    <property type="entry name" value="Acyl-CoA dehydrogenase C-terminal domain-like"/>
    <property type="match status" value="1"/>
</dbReference>
<dbReference type="PROSITE" id="PS00073">
    <property type="entry name" value="ACYL_COA_DH_2"/>
    <property type="match status" value="1"/>
</dbReference>
<keyword evidence="5 6" id="KW-0560">Oxidoreductase</keyword>
<dbReference type="SUPFAM" id="SSF56645">
    <property type="entry name" value="Acyl-CoA dehydrogenase NM domain-like"/>
    <property type="match status" value="1"/>
</dbReference>
<evidence type="ECO:0000256" key="2">
    <source>
        <dbReference type="ARBA" id="ARBA00009347"/>
    </source>
</evidence>
<evidence type="ECO:0000256" key="7">
    <source>
        <dbReference type="SAM" id="MobiDB-lite"/>
    </source>
</evidence>
<dbReference type="InterPro" id="IPR046373">
    <property type="entry name" value="Acyl-CoA_Oxase/DH_mid-dom_sf"/>
</dbReference>
<dbReference type="InterPro" id="IPR009100">
    <property type="entry name" value="AcylCoA_DH/oxidase_NM_dom_sf"/>
</dbReference>
<dbReference type="InterPro" id="IPR037069">
    <property type="entry name" value="AcylCoA_DH/ox_N_sf"/>
</dbReference>
<evidence type="ECO:0000256" key="4">
    <source>
        <dbReference type="ARBA" id="ARBA00022827"/>
    </source>
</evidence>
<dbReference type="FunFam" id="2.40.110.10:FF:000001">
    <property type="entry name" value="Acyl-CoA dehydrogenase, mitochondrial"/>
    <property type="match status" value="1"/>
</dbReference>
<dbReference type="Gene3D" id="1.20.140.10">
    <property type="entry name" value="Butyryl-CoA Dehydrogenase, subunit A, domain 3"/>
    <property type="match status" value="1"/>
</dbReference>
<dbReference type="EMBL" id="CP042266">
    <property type="protein sequence ID" value="QDY75223.1"/>
    <property type="molecule type" value="Genomic_DNA"/>
</dbReference>
<dbReference type="AlphaFoldDB" id="A0A5B8JCJ9"/>
<reference evidence="11 13" key="1">
    <citation type="submission" date="2019-07" db="EMBL/GenBank/DDBJ databases">
        <authorList>
            <person name="Zhu P."/>
        </authorList>
    </citation>
    <scope>NUCLEOTIDE SEQUENCE [LARGE SCALE GENOMIC DNA]</scope>
    <source>
        <strain evidence="11 13">SSL-25</strain>
    </source>
</reference>
<dbReference type="PANTHER" id="PTHR43884">
    <property type="entry name" value="ACYL-COA DEHYDROGENASE"/>
    <property type="match status" value="1"/>
</dbReference>
<dbReference type="InterPro" id="IPR013786">
    <property type="entry name" value="AcylCoA_DH/ox_N"/>
</dbReference>
<dbReference type="GO" id="GO:0003995">
    <property type="term" value="F:acyl-CoA dehydrogenase activity"/>
    <property type="evidence" value="ECO:0007669"/>
    <property type="project" value="InterPro"/>
</dbReference>
<accession>A0A5B8JCJ9</accession>
<dbReference type="OrthoDB" id="8876745at2"/>
<dbReference type="GO" id="GO:0050660">
    <property type="term" value="F:flavin adenine dinucleotide binding"/>
    <property type="evidence" value="ECO:0007669"/>
    <property type="project" value="InterPro"/>
</dbReference>
<evidence type="ECO:0000256" key="1">
    <source>
        <dbReference type="ARBA" id="ARBA00001974"/>
    </source>
</evidence>
<keyword evidence="4 6" id="KW-0274">FAD</keyword>
<evidence type="ECO:0000259" key="8">
    <source>
        <dbReference type="Pfam" id="PF00441"/>
    </source>
</evidence>
<feature type="domain" description="Acyl-CoA dehydrogenase/oxidase C-terminal" evidence="8">
    <location>
        <begin position="239"/>
        <end position="384"/>
    </location>
</feature>
<evidence type="ECO:0000259" key="9">
    <source>
        <dbReference type="Pfam" id="PF02770"/>
    </source>
</evidence>
<organism evidence="11 13">
    <name type="scientific">Streptomyces qinzhouensis</name>
    <dbReference type="NCBI Taxonomy" id="2599401"/>
    <lineage>
        <taxon>Bacteria</taxon>
        <taxon>Bacillati</taxon>
        <taxon>Actinomycetota</taxon>
        <taxon>Actinomycetes</taxon>
        <taxon>Kitasatosporales</taxon>
        <taxon>Streptomycetaceae</taxon>
        <taxon>Streptomyces</taxon>
    </lineage>
</organism>
<dbReference type="InterPro" id="IPR036250">
    <property type="entry name" value="AcylCo_DH-like_C"/>
</dbReference>
<dbReference type="Gene3D" id="2.40.110.10">
    <property type="entry name" value="Butyryl-CoA Dehydrogenase, subunit A, domain 2"/>
    <property type="match status" value="1"/>
</dbReference>
<keyword evidence="3 6" id="KW-0285">Flavoprotein</keyword>
<feature type="compositionally biased region" description="Low complexity" evidence="7">
    <location>
        <begin position="24"/>
        <end position="41"/>
    </location>
</feature>
<comment type="similarity">
    <text evidence="2 6">Belongs to the acyl-CoA dehydrogenase family.</text>
</comment>
<evidence type="ECO:0000256" key="5">
    <source>
        <dbReference type="ARBA" id="ARBA00023002"/>
    </source>
</evidence>
<dbReference type="Pfam" id="PF00441">
    <property type="entry name" value="Acyl-CoA_dh_1"/>
    <property type="match status" value="1"/>
</dbReference>
<sequence>MRTWTEEQLALRDGMEQWCRDLDTTAGAPDTPDAPGAPGTDEQGFPHHAWKLVRSSGITGLPFDPARGGAGASLLTTMFVLEALGRGCRDGGLSFSVATTLCSTGVPLEHFGTEELKDRYLTRMCSGDLIGAHAISEPDTGSDALSMRTGAVRDGDTYVLNGSKSFVTNGPIADVVVVYARTRPAGGPLGITAFLVDTDTPGFSSGRPVKKMGLSSSPMSELYFDDCRVPADRVIGGIGRGYLLLEHVMKWEILCSFIINVGEMQHRFERCLEYARTRTQFGRPIGSYQAISHKLVDMRIRLDTARRWLYDTGERLAAGEDVTMDVAIGKLLTSEANVASGLAAIQIFGGNGYMSEYGLDRELANAVGSTLYSGTTEIQYNRISSLLGL</sequence>
<evidence type="ECO:0000313" key="12">
    <source>
        <dbReference type="EMBL" id="QDY80575.1"/>
    </source>
</evidence>
<evidence type="ECO:0000256" key="3">
    <source>
        <dbReference type="ARBA" id="ARBA00022630"/>
    </source>
</evidence>
<dbReference type="InterPro" id="IPR006089">
    <property type="entry name" value="Acyl-CoA_DH_CS"/>
</dbReference>
<dbReference type="InterPro" id="IPR006091">
    <property type="entry name" value="Acyl-CoA_Oxase/DH_mid-dom"/>
</dbReference>